<evidence type="ECO:0000313" key="3">
    <source>
        <dbReference type="Proteomes" id="UP001189429"/>
    </source>
</evidence>
<protein>
    <submittedName>
        <fullName evidence="2">Uncharacterized protein</fullName>
    </submittedName>
</protein>
<gene>
    <name evidence="2" type="ORF">PCOR1329_LOCUS32976</name>
</gene>
<dbReference type="EMBL" id="CAUYUJ010013636">
    <property type="protein sequence ID" value="CAK0836515.1"/>
    <property type="molecule type" value="Genomic_DNA"/>
</dbReference>
<name>A0ABN9SVM4_9DINO</name>
<comment type="caution">
    <text evidence="2">The sequence shown here is derived from an EMBL/GenBank/DDBJ whole genome shotgun (WGS) entry which is preliminary data.</text>
</comment>
<dbReference type="Proteomes" id="UP001189429">
    <property type="component" value="Unassembled WGS sequence"/>
</dbReference>
<organism evidence="2 3">
    <name type="scientific">Prorocentrum cordatum</name>
    <dbReference type="NCBI Taxonomy" id="2364126"/>
    <lineage>
        <taxon>Eukaryota</taxon>
        <taxon>Sar</taxon>
        <taxon>Alveolata</taxon>
        <taxon>Dinophyceae</taxon>
        <taxon>Prorocentrales</taxon>
        <taxon>Prorocentraceae</taxon>
        <taxon>Prorocentrum</taxon>
    </lineage>
</organism>
<evidence type="ECO:0000256" key="1">
    <source>
        <dbReference type="SAM" id="MobiDB-lite"/>
    </source>
</evidence>
<reference evidence="2" key="1">
    <citation type="submission" date="2023-10" db="EMBL/GenBank/DDBJ databases">
        <authorList>
            <person name="Chen Y."/>
            <person name="Shah S."/>
            <person name="Dougan E. K."/>
            <person name="Thang M."/>
            <person name="Chan C."/>
        </authorList>
    </citation>
    <scope>NUCLEOTIDE SEQUENCE [LARGE SCALE GENOMIC DNA]</scope>
</reference>
<accession>A0ABN9SVM4</accession>
<feature type="compositionally biased region" description="Basic and acidic residues" evidence="1">
    <location>
        <begin position="38"/>
        <end position="49"/>
    </location>
</feature>
<keyword evidence="3" id="KW-1185">Reference proteome</keyword>
<proteinExistence type="predicted"/>
<sequence>MSENVQQQLPVEPLSWFSAPTAQTAGVQRPGEGGEGDQPSRRRADKEKGAGVSKANDRLTLSLAREAADLNSALYLRYEMPDASVGMAAAGKAAGVKYNNHSAEMKKLEKESHSVDHKLRGPSHAHVARACIMPGCSKQFAEGAPPDHVKLRDKMKEFYTNEIFAKGITAQKLGRVIPYFRVQVLKATDGEKPKAIISCHFHRDLNIGLALSRQLEALMEFEGGVYLAGAAPRGPLERKLAEEVGPREKQ</sequence>
<feature type="region of interest" description="Disordered" evidence="1">
    <location>
        <begin position="1"/>
        <end position="53"/>
    </location>
</feature>
<evidence type="ECO:0000313" key="2">
    <source>
        <dbReference type="EMBL" id="CAK0836515.1"/>
    </source>
</evidence>